<dbReference type="InterPro" id="IPR051446">
    <property type="entry name" value="HTH_trans_reg/aminotransferase"/>
</dbReference>
<proteinExistence type="inferred from homology"/>
<dbReference type="AlphaFoldDB" id="A0AAD1IT05"/>
<protein>
    <submittedName>
        <fullName evidence="7">GntR family transcriptional regulator</fullName>
    </submittedName>
</protein>
<evidence type="ECO:0000256" key="4">
    <source>
        <dbReference type="ARBA" id="ARBA00023125"/>
    </source>
</evidence>
<accession>A0AAD1IT05</accession>
<dbReference type="Pfam" id="PF00392">
    <property type="entry name" value="GntR"/>
    <property type="match status" value="1"/>
</dbReference>
<gene>
    <name evidence="7" type="ORF">MLIT_45890</name>
</gene>
<dbReference type="PANTHER" id="PTHR46577:SF1">
    <property type="entry name" value="HTH-TYPE TRANSCRIPTIONAL REGULATORY PROTEIN GABR"/>
    <property type="match status" value="1"/>
</dbReference>
<dbReference type="GO" id="GO:0003700">
    <property type="term" value="F:DNA-binding transcription factor activity"/>
    <property type="evidence" value="ECO:0007669"/>
    <property type="project" value="InterPro"/>
</dbReference>
<dbReference type="Pfam" id="PF00155">
    <property type="entry name" value="Aminotran_1_2"/>
    <property type="match status" value="1"/>
</dbReference>
<dbReference type="CDD" id="cd00609">
    <property type="entry name" value="AAT_like"/>
    <property type="match status" value="1"/>
</dbReference>
<dbReference type="PROSITE" id="PS50949">
    <property type="entry name" value="HTH_GNTR"/>
    <property type="match status" value="1"/>
</dbReference>
<sequence length="470" mass="50636">MTSWANSGARDLHLDLREVIRPGARGVRELLVNALRDAVRSGRLTPGTTLPPSRTLAADLGVARNTVAECYAELVAEGWLASRQGAGTWVVNAGAQQRAARPRGVRTTARHNLMPGSPDVSEFPRSAWLASARRALTDAPNEALWMGDPRGRRELREALADYLGRVRGVRTSPETIVICAGVRHAVELLTRVFGPQRPIAVEAYGLFIFRDAISALGASTVPIGLDEHGAVISDLDNHDVAAALLTPAHHNPHGMPLHPTRRTATAEWAQRRGAYVLEDDYDGEFRYDRQPVGAMQSLAPDRVIYLGSASKSLAPALRLGWMALPDDLVEPVVAAAGGNQFFVDSLAQLTMADFITSGRYDRHIRRMRMRYRRRRDRLVDALAPFDVGVRGLSAGLNLLLTLPDGAEHEVLQRAGNAGVALIGLSVMRHPAAGPDVADPDGVIVGFGAPAEHAFAPAVEALCGVLEAALR</sequence>
<dbReference type="CDD" id="cd07377">
    <property type="entry name" value="WHTH_GntR"/>
    <property type="match status" value="1"/>
</dbReference>
<dbReference type="EMBL" id="AP022586">
    <property type="protein sequence ID" value="BBY18997.1"/>
    <property type="molecule type" value="Genomic_DNA"/>
</dbReference>
<keyword evidence="8" id="KW-1185">Reference proteome</keyword>
<dbReference type="InterPro" id="IPR036388">
    <property type="entry name" value="WH-like_DNA-bd_sf"/>
</dbReference>
<dbReference type="GO" id="GO:0030170">
    <property type="term" value="F:pyridoxal phosphate binding"/>
    <property type="evidence" value="ECO:0007669"/>
    <property type="project" value="InterPro"/>
</dbReference>
<dbReference type="PANTHER" id="PTHR46577">
    <property type="entry name" value="HTH-TYPE TRANSCRIPTIONAL REGULATORY PROTEIN GABR"/>
    <property type="match status" value="1"/>
</dbReference>
<dbReference type="PRINTS" id="PR00035">
    <property type="entry name" value="HTHGNTR"/>
</dbReference>
<dbReference type="SMART" id="SM00345">
    <property type="entry name" value="HTH_GNTR"/>
    <property type="match status" value="1"/>
</dbReference>
<name>A0AAD1IT05_9MYCO</name>
<dbReference type="SUPFAM" id="SSF53383">
    <property type="entry name" value="PLP-dependent transferases"/>
    <property type="match status" value="1"/>
</dbReference>
<dbReference type="InterPro" id="IPR015421">
    <property type="entry name" value="PyrdxlP-dep_Trfase_major"/>
</dbReference>
<evidence type="ECO:0000313" key="7">
    <source>
        <dbReference type="EMBL" id="BBY18997.1"/>
    </source>
</evidence>
<keyword evidence="3" id="KW-0805">Transcription regulation</keyword>
<dbReference type="RefSeq" id="WP_163687750.1">
    <property type="nucleotide sequence ID" value="NZ_AP022586.1"/>
</dbReference>
<evidence type="ECO:0000313" key="8">
    <source>
        <dbReference type="Proteomes" id="UP000466607"/>
    </source>
</evidence>
<evidence type="ECO:0000256" key="3">
    <source>
        <dbReference type="ARBA" id="ARBA00023015"/>
    </source>
</evidence>
<dbReference type="InterPro" id="IPR004839">
    <property type="entry name" value="Aminotransferase_I/II_large"/>
</dbReference>
<evidence type="ECO:0000259" key="6">
    <source>
        <dbReference type="PROSITE" id="PS50949"/>
    </source>
</evidence>
<feature type="domain" description="HTH gntR-type" evidence="6">
    <location>
        <begin position="25"/>
        <end position="93"/>
    </location>
</feature>
<keyword evidence="5" id="KW-0804">Transcription</keyword>
<dbReference type="GO" id="GO:0003677">
    <property type="term" value="F:DNA binding"/>
    <property type="evidence" value="ECO:0007669"/>
    <property type="project" value="UniProtKB-KW"/>
</dbReference>
<reference evidence="7 8" key="1">
    <citation type="journal article" date="2019" name="Emerg. Microbes Infect.">
        <title>Comprehensive subspecies identification of 175 nontuberculous mycobacteria species based on 7547 genomic profiles.</title>
        <authorList>
            <person name="Matsumoto Y."/>
            <person name="Kinjo T."/>
            <person name="Motooka D."/>
            <person name="Nabeya D."/>
            <person name="Jung N."/>
            <person name="Uechi K."/>
            <person name="Horii T."/>
            <person name="Iida T."/>
            <person name="Fujita J."/>
            <person name="Nakamura S."/>
        </authorList>
    </citation>
    <scope>NUCLEOTIDE SEQUENCE [LARGE SCALE GENOMIC DNA]</scope>
    <source>
        <strain evidence="7 8">JCM 17423</strain>
    </source>
</reference>
<dbReference type="SUPFAM" id="SSF46785">
    <property type="entry name" value="Winged helix' DNA-binding domain"/>
    <property type="match status" value="1"/>
</dbReference>
<keyword evidence="4" id="KW-0238">DNA-binding</keyword>
<keyword evidence="2" id="KW-0663">Pyridoxal phosphate</keyword>
<dbReference type="Gene3D" id="1.10.10.10">
    <property type="entry name" value="Winged helix-like DNA-binding domain superfamily/Winged helix DNA-binding domain"/>
    <property type="match status" value="1"/>
</dbReference>
<dbReference type="InterPro" id="IPR015424">
    <property type="entry name" value="PyrdxlP-dep_Trfase"/>
</dbReference>
<organism evidence="7 8">
    <name type="scientific">Mycolicibacterium litorale</name>
    <dbReference type="NCBI Taxonomy" id="758802"/>
    <lineage>
        <taxon>Bacteria</taxon>
        <taxon>Bacillati</taxon>
        <taxon>Actinomycetota</taxon>
        <taxon>Actinomycetes</taxon>
        <taxon>Mycobacteriales</taxon>
        <taxon>Mycobacteriaceae</taxon>
        <taxon>Mycolicibacterium</taxon>
    </lineage>
</organism>
<dbReference type="Proteomes" id="UP000466607">
    <property type="component" value="Chromosome"/>
</dbReference>
<evidence type="ECO:0000256" key="1">
    <source>
        <dbReference type="ARBA" id="ARBA00005384"/>
    </source>
</evidence>
<comment type="similarity">
    <text evidence="1">In the C-terminal section; belongs to the class-I pyridoxal-phosphate-dependent aminotransferase family.</text>
</comment>
<dbReference type="InterPro" id="IPR036390">
    <property type="entry name" value="WH_DNA-bd_sf"/>
</dbReference>
<dbReference type="Gene3D" id="3.40.640.10">
    <property type="entry name" value="Type I PLP-dependent aspartate aminotransferase-like (Major domain)"/>
    <property type="match status" value="1"/>
</dbReference>
<evidence type="ECO:0000256" key="2">
    <source>
        <dbReference type="ARBA" id="ARBA00022898"/>
    </source>
</evidence>
<dbReference type="InterPro" id="IPR000524">
    <property type="entry name" value="Tscrpt_reg_HTH_GntR"/>
</dbReference>
<evidence type="ECO:0000256" key="5">
    <source>
        <dbReference type="ARBA" id="ARBA00023163"/>
    </source>
</evidence>